<dbReference type="OrthoDB" id="9815825at2"/>
<dbReference type="SUPFAM" id="SSF51735">
    <property type="entry name" value="NAD(P)-binding Rossmann-fold domains"/>
    <property type="match status" value="1"/>
</dbReference>
<accession>A3K5Y0</accession>
<evidence type="ECO:0000313" key="3">
    <source>
        <dbReference type="EMBL" id="EBA07519.1"/>
    </source>
</evidence>
<dbReference type="InterPro" id="IPR052515">
    <property type="entry name" value="Gfo/Idh/MocA_Oxidoreductase"/>
</dbReference>
<dbReference type="EMBL" id="AAYA01000009">
    <property type="protein sequence ID" value="EBA07519.1"/>
    <property type="molecule type" value="Genomic_DNA"/>
</dbReference>
<gene>
    <name evidence="3" type="ORF">SSE37_22010</name>
</gene>
<dbReference type="Proteomes" id="UP000005713">
    <property type="component" value="Unassembled WGS sequence"/>
</dbReference>
<dbReference type="RefSeq" id="WP_005860601.1">
    <property type="nucleotide sequence ID" value="NZ_AAYA01000009.1"/>
</dbReference>
<dbReference type="Gene3D" id="3.30.360.10">
    <property type="entry name" value="Dihydrodipicolinate Reductase, domain 2"/>
    <property type="match status" value="1"/>
</dbReference>
<evidence type="ECO:0000259" key="1">
    <source>
        <dbReference type="Pfam" id="PF01408"/>
    </source>
</evidence>
<dbReference type="InterPro" id="IPR055170">
    <property type="entry name" value="GFO_IDH_MocA-like_dom"/>
</dbReference>
<evidence type="ECO:0000259" key="2">
    <source>
        <dbReference type="Pfam" id="PF22725"/>
    </source>
</evidence>
<keyword evidence="4" id="KW-1185">Reference proteome</keyword>
<proteinExistence type="predicted"/>
<dbReference type="Pfam" id="PF22725">
    <property type="entry name" value="GFO_IDH_MocA_C3"/>
    <property type="match status" value="1"/>
</dbReference>
<feature type="domain" description="Gfo/Idh/MocA-like oxidoreductase N-terminal" evidence="1">
    <location>
        <begin position="1"/>
        <end position="117"/>
    </location>
</feature>
<comment type="caution">
    <text evidence="3">The sequence shown here is derived from an EMBL/GenBank/DDBJ whole genome shotgun (WGS) entry which is preliminary data.</text>
</comment>
<protein>
    <submittedName>
        <fullName evidence="3">Dehydrogenase</fullName>
    </submittedName>
</protein>
<dbReference type="PANTHER" id="PTHR43249:SF1">
    <property type="entry name" value="D-GLUCOSIDE 3-DEHYDROGENASE"/>
    <property type="match status" value="1"/>
</dbReference>
<dbReference type="SUPFAM" id="SSF55347">
    <property type="entry name" value="Glyceraldehyde-3-phosphate dehydrogenase-like, C-terminal domain"/>
    <property type="match status" value="1"/>
</dbReference>
<dbReference type="Gene3D" id="3.40.50.720">
    <property type="entry name" value="NAD(P)-binding Rossmann-like Domain"/>
    <property type="match status" value="1"/>
</dbReference>
<organism evidence="3 4">
    <name type="scientific">Sagittula stellata (strain ATCC 700073 / DSM 11524 / E-37)</name>
    <dbReference type="NCBI Taxonomy" id="388399"/>
    <lineage>
        <taxon>Bacteria</taxon>
        <taxon>Pseudomonadati</taxon>
        <taxon>Pseudomonadota</taxon>
        <taxon>Alphaproteobacteria</taxon>
        <taxon>Rhodobacterales</taxon>
        <taxon>Roseobacteraceae</taxon>
        <taxon>Sagittula</taxon>
    </lineage>
</organism>
<dbReference type="AlphaFoldDB" id="A3K5Y0"/>
<evidence type="ECO:0000313" key="4">
    <source>
        <dbReference type="Proteomes" id="UP000005713"/>
    </source>
</evidence>
<reference evidence="3 4" key="1">
    <citation type="submission" date="2006-06" db="EMBL/GenBank/DDBJ databases">
        <authorList>
            <person name="Moran M.A."/>
            <person name="Ferriera S."/>
            <person name="Johnson J."/>
            <person name="Kravitz S."/>
            <person name="Beeson K."/>
            <person name="Sutton G."/>
            <person name="Rogers Y.-H."/>
            <person name="Friedman R."/>
            <person name="Frazier M."/>
            <person name="Venter J.C."/>
        </authorList>
    </citation>
    <scope>NUCLEOTIDE SEQUENCE [LARGE SCALE GENOMIC DNA]</scope>
    <source>
        <strain evidence="3 4">E-37</strain>
    </source>
</reference>
<dbReference type="eggNOG" id="COG0673">
    <property type="taxonomic scope" value="Bacteria"/>
</dbReference>
<dbReference type="GO" id="GO:0000166">
    <property type="term" value="F:nucleotide binding"/>
    <property type="evidence" value="ECO:0007669"/>
    <property type="project" value="InterPro"/>
</dbReference>
<name>A3K5Y0_SAGS3</name>
<dbReference type="PANTHER" id="PTHR43249">
    <property type="entry name" value="UDP-N-ACETYL-2-AMINO-2-DEOXY-D-GLUCURONATE OXIDASE"/>
    <property type="match status" value="1"/>
</dbReference>
<dbReference type="InterPro" id="IPR036291">
    <property type="entry name" value="NAD(P)-bd_dom_sf"/>
</dbReference>
<sequence length="338" mass="35854">MKCALIGLGMVSKTYGDAIANCDTVDLSLVYARNPDSRSKFLADWPQLDARAAASVEEIAASDVDFVILTTPPNARAEIVATLAAAGKPILMEKPVERTLSAATALVERCETADVPLGIMLQHRARPVVAELRAVIGDLGSLRMAEVNVPWWRPQAYYDEPGRGTYARDGGGVMISQAIHTMDLMLSLTGPVAAVSAMSATTGFHDMESEDFVCAGLRFANGAVGQLFATTASFPGRGETVTLHFAEGSAHLEAGQLRIDRRDGTSEVLGQAATSGAGADPMAFTSDWHRFVIEDFAQALTDQRAPLVPGRAALEVHRLIAALEDAGRTGTTVSLKDV</sequence>
<dbReference type="Pfam" id="PF01408">
    <property type="entry name" value="GFO_IDH_MocA"/>
    <property type="match status" value="1"/>
</dbReference>
<dbReference type="InterPro" id="IPR000683">
    <property type="entry name" value="Gfo/Idh/MocA-like_OxRdtase_N"/>
</dbReference>
<feature type="domain" description="GFO/IDH/MocA-like oxidoreductase" evidence="2">
    <location>
        <begin position="137"/>
        <end position="250"/>
    </location>
</feature>